<evidence type="ECO:0000313" key="5">
    <source>
        <dbReference type="EMBL" id="GLR17158.1"/>
    </source>
</evidence>
<dbReference type="InterPro" id="IPR021255">
    <property type="entry name" value="DUF2807"/>
</dbReference>
<feature type="transmembrane region" description="Helical" evidence="2">
    <location>
        <begin position="288"/>
        <end position="308"/>
    </location>
</feature>
<dbReference type="Gene3D" id="2.160.20.120">
    <property type="match status" value="1"/>
</dbReference>
<keyword evidence="6" id="KW-1185">Reference proteome</keyword>
<keyword evidence="2" id="KW-0812">Transmembrane</keyword>
<dbReference type="PANTHER" id="PTHR39200:SF1">
    <property type="entry name" value="AUTO-TRANSPORTER ADHESIN HEAD GIN DOMAIN-CONTAINING PROTEIN-RELATED"/>
    <property type="match status" value="1"/>
</dbReference>
<evidence type="ECO:0000256" key="2">
    <source>
        <dbReference type="SAM" id="Phobius"/>
    </source>
</evidence>
<comment type="caution">
    <text evidence="5">The sequence shown here is derived from an EMBL/GenBank/DDBJ whole genome shotgun (WGS) entry which is preliminary data.</text>
</comment>
<gene>
    <name evidence="5" type="ORF">GCM10007940_17730</name>
</gene>
<dbReference type="RefSeq" id="WP_235293968.1">
    <property type="nucleotide sequence ID" value="NZ_BSOH01000010.1"/>
</dbReference>
<reference evidence="5" key="1">
    <citation type="journal article" date="2014" name="Int. J. Syst. Evol. Microbiol.">
        <title>Complete genome sequence of Corynebacterium casei LMG S-19264T (=DSM 44701T), isolated from a smear-ripened cheese.</title>
        <authorList>
            <consortium name="US DOE Joint Genome Institute (JGI-PGF)"/>
            <person name="Walter F."/>
            <person name="Albersmeier A."/>
            <person name="Kalinowski J."/>
            <person name="Ruckert C."/>
        </authorList>
    </citation>
    <scope>NUCLEOTIDE SEQUENCE</scope>
    <source>
        <strain evidence="5">NBRC 108769</strain>
    </source>
</reference>
<evidence type="ECO:0000256" key="1">
    <source>
        <dbReference type="SAM" id="MobiDB-lite"/>
    </source>
</evidence>
<evidence type="ECO:0000259" key="4">
    <source>
        <dbReference type="Pfam" id="PF10988"/>
    </source>
</evidence>
<feature type="domain" description="Putative auto-transporter adhesin head GIN" evidence="4">
    <location>
        <begin position="369"/>
        <end position="552"/>
    </location>
</feature>
<organism evidence="5 6">
    <name type="scientific">Portibacter lacus</name>
    <dbReference type="NCBI Taxonomy" id="1099794"/>
    <lineage>
        <taxon>Bacteria</taxon>
        <taxon>Pseudomonadati</taxon>
        <taxon>Bacteroidota</taxon>
        <taxon>Saprospiria</taxon>
        <taxon>Saprospirales</taxon>
        <taxon>Haliscomenobacteraceae</taxon>
        <taxon>Portibacter</taxon>
    </lineage>
</organism>
<dbReference type="EMBL" id="BSOH01000010">
    <property type="protein sequence ID" value="GLR17158.1"/>
    <property type="molecule type" value="Genomic_DNA"/>
</dbReference>
<feature type="region of interest" description="Disordered" evidence="1">
    <location>
        <begin position="551"/>
        <end position="570"/>
    </location>
</feature>
<proteinExistence type="predicted"/>
<evidence type="ECO:0000313" key="6">
    <source>
        <dbReference type="Proteomes" id="UP001156666"/>
    </source>
</evidence>
<protein>
    <recommendedName>
        <fullName evidence="7">Peptidase M56 domain-containing protein</fullName>
    </recommendedName>
</protein>
<dbReference type="Proteomes" id="UP001156666">
    <property type="component" value="Unassembled WGS sequence"/>
</dbReference>
<dbReference type="CDD" id="cd07341">
    <property type="entry name" value="M56_BlaR1_MecR1_like"/>
    <property type="match status" value="1"/>
</dbReference>
<feature type="domain" description="Peptidase M56" evidence="3">
    <location>
        <begin position="38"/>
        <end position="278"/>
    </location>
</feature>
<dbReference type="AlphaFoldDB" id="A0AA37WDP3"/>
<dbReference type="PANTHER" id="PTHR39200">
    <property type="entry name" value="HYPOTHETICAL EXPORTED PROTEIN"/>
    <property type="match status" value="1"/>
</dbReference>
<feature type="compositionally biased region" description="Polar residues" evidence="1">
    <location>
        <begin position="552"/>
        <end position="562"/>
    </location>
</feature>
<accession>A0AA37WDP3</accession>
<sequence>MIAYLIHASILLSGLIIFYWLFLKNETFFTLNRWTFMCCILLSFALPSISIPASLSIQKSIPALAFDFSKLEPDESKAAVINEKDIAHISSIQNEEDRKQATTLTAKKWSLKSILLAIYIVGVVIFLIVFLLQLIILLTRKYNLNSVKTGKYTIVELVKDVEPYSFMNTIYINPESYDPETYEQIIAHEKLHIDQAHFVDKLLAEFLVILFWFNPLMWLLRSAIGKNLEFLTDHMLLKKGMEKESYQMSLLKVSVSTKPFNLTTSYNNSFLKNRIIMMNSKKSSIASIWKYLFILPLFFLSMISLNAIQDEALPSDETVQLAQDAIPENPINSASSSVETTNKNWKSLPLTDTANPKNAKRELNLETVTGINIANNANISIRKSDRQKIIVEGPTHLLDALNLEVKNGFWNVKIGKDDDYKSDKSGLISIVMEVKELNNATISGEGSISGQGVFKTSGEMNVSISGSGNIVLDFESSSTNCTVSGSGNIVLKGKTEKVHIGMSGSGNITTTQLLAKDVNMGISGNAKIAVHAERSLNTAVSGVADIEYTGNPKVSSSSSGDATINRRGRN</sequence>
<reference evidence="5" key="2">
    <citation type="submission" date="2023-01" db="EMBL/GenBank/DDBJ databases">
        <title>Draft genome sequence of Portibacter lacus strain NBRC 108769.</title>
        <authorList>
            <person name="Sun Q."/>
            <person name="Mori K."/>
        </authorList>
    </citation>
    <scope>NUCLEOTIDE SEQUENCE</scope>
    <source>
        <strain evidence="5">NBRC 108769</strain>
    </source>
</reference>
<dbReference type="Pfam" id="PF05569">
    <property type="entry name" value="Peptidase_M56"/>
    <property type="match status" value="1"/>
</dbReference>
<keyword evidence="2" id="KW-0472">Membrane</keyword>
<feature type="transmembrane region" description="Helical" evidence="2">
    <location>
        <begin position="5"/>
        <end position="22"/>
    </location>
</feature>
<keyword evidence="2" id="KW-1133">Transmembrane helix</keyword>
<evidence type="ECO:0008006" key="7">
    <source>
        <dbReference type="Google" id="ProtNLM"/>
    </source>
</evidence>
<feature type="transmembrane region" description="Helical" evidence="2">
    <location>
        <begin position="34"/>
        <end position="55"/>
    </location>
</feature>
<evidence type="ECO:0000259" key="3">
    <source>
        <dbReference type="Pfam" id="PF05569"/>
    </source>
</evidence>
<feature type="transmembrane region" description="Helical" evidence="2">
    <location>
        <begin position="114"/>
        <end position="138"/>
    </location>
</feature>
<name>A0AA37WDP3_9BACT</name>
<dbReference type="Pfam" id="PF10988">
    <property type="entry name" value="DUF2807"/>
    <property type="match status" value="1"/>
</dbReference>
<dbReference type="InterPro" id="IPR008756">
    <property type="entry name" value="Peptidase_M56"/>
</dbReference>